<dbReference type="PROSITE" id="PS50011">
    <property type="entry name" value="PROTEIN_KINASE_DOM"/>
    <property type="match status" value="2"/>
</dbReference>
<keyword evidence="3" id="KW-0808">Transferase</keyword>
<dbReference type="GO" id="GO:0005524">
    <property type="term" value="F:ATP binding"/>
    <property type="evidence" value="ECO:0007669"/>
    <property type="project" value="UniProtKB-UniRule"/>
</dbReference>
<feature type="binding site" evidence="11">
    <location>
        <begin position="524"/>
        <end position="532"/>
    </location>
    <ligand>
        <name>ATP</name>
        <dbReference type="ChEBI" id="CHEBI:30616"/>
    </ligand>
</feature>
<keyword evidence="6 11" id="KW-0067">ATP-binding</keyword>
<feature type="region of interest" description="Disordered" evidence="14">
    <location>
        <begin position="590"/>
        <end position="686"/>
    </location>
</feature>
<dbReference type="InterPro" id="IPR016135">
    <property type="entry name" value="UBQ-conjugating_enzyme/RWD"/>
</dbReference>
<dbReference type="Pfam" id="PF05773">
    <property type="entry name" value="RWD"/>
    <property type="match status" value="1"/>
</dbReference>
<dbReference type="Pfam" id="PF00069">
    <property type="entry name" value="Pkinase"/>
    <property type="match status" value="2"/>
</dbReference>
<evidence type="ECO:0000256" key="8">
    <source>
        <dbReference type="ARBA" id="ARBA00047899"/>
    </source>
</evidence>
<keyword evidence="5" id="KW-0418">Kinase</keyword>
<evidence type="ECO:0000256" key="1">
    <source>
        <dbReference type="ARBA" id="ARBA00012513"/>
    </source>
</evidence>
<dbReference type="PANTHER" id="PTHR11042:SF136">
    <property type="entry name" value="EIF-2-ALPHA KINASE GCN2"/>
    <property type="match status" value="1"/>
</dbReference>
<dbReference type="Pfam" id="PF13393">
    <property type="entry name" value="tRNA-synt_His"/>
    <property type="match status" value="1"/>
</dbReference>
<protein>
    <recommendedName>
        <fullName evidence="1">non-specific serine/threonine protein kinase</fullName>
        <ecNumber evidence="1">2.7.11.1</ecNumber>
    </recommendedName>
</protein>
<feature type="active site" description="Proton acceptor" evidence="10">
    <location>
        <position position="788"/>
    </location>
</feature>
<dbReference type="EC" id="2.7.11.1" evidence="1"/>
<dbReference type="SUPFAM" id="SSF56112">
    <property type="entry name" value="Protein kinase-like (PK-like)"/>
    <property type="match status" value="2"/>
</dbReference>
<dbReference type="InterPro" id="IPR045864">
    <property type="entry name" value="aa-tRNA-synth_II/BPL/LPL"/>
</dbReference>
<evidence type="ECO:0000256" key="6">
    <source>
        <dbReference type="ARBA" id="ARBA00022840"/>
    </source>
</evidence>
<dbReference type="GO" id="GO:0009893">
    <property type="term" value="P:positive regulation of metabolic process"/>
    <property type="evidence" value="ECO:0007669"/>
    <property type="project" value="UniProtKB-ARBA"/>
</dbReference>
<evidence type="ECO:0000313" key="17">
    <source>
        <dbReference type="Proteomes" id="UP000492821"/>
    </source>
</evidence>
<feature type="domain" description="Protein kinase" evidence="15">
    <location>
        <begin position="518"/>
        <end position="945"/>
    </location>
</feature>
<dbReference type="Gene3D" id="3.30.200.20">
    <property type="entry name" value="Phosphorylase Kinase, domain 1"/>
    <property type="match status" value="1"/>
</dbReference>
<dbReference type="SMART" id="SM00220">
    <property type="entry name" value="S_TKc"/>
    <property type="match status" value="1"/>
</dbReference>
<dbReference type="InterPro" id="IPR050339">
    <property type="entry name" value="CC_SR_Kinase"/>
</dbReference>
<dbReference type="SUPFAM" id="SSF54495">
    <property type="entry name" value="UBC-like"/>
    <property type="match status" value="1"/>
</dbReference>
<dbReference type="PANTHER" id="PTHR11042">
    <property type="entry name" value="EUKARYOTIC TRANSLATION INITIATION FACTOR 2-ALPHA KINASE EIF2-ALPHA KINASE -RELATED"/>
    <property type="match status" value="1"/>
</dbReference>
<dbReference type="PROSITE" id="PS00107">
    <property type="entry name" value="PROTEIN_KINASE_ATP"/>
    <property type="match status" value="1"/>
</dbReference>
<dbReference type="InterPro" id="IPR016255">
    <property type="entry name" value="Gcn2"/>
</dbReference>
<dbReference type="Proteomes" id="UP000492821">
    <property type="component" value="Unassembled WGS sequence"/>
</dbReference>
<keyword evidence="4 11" id="KW-0547">Nucleotide-binding</keyword>
<keyword evidence="2" id="KW-0723">Serine/threonine-protein kinase</keyword>
<dbReference type="InterPro" id="IPR017441">
    <property type="entry name" value="Protein_kinase_ATP_BS"/>
</dbReference>
<evidence type="ECO:0000256" key="14">
    <source>
        <dbReference type="SAM" id="MobiDB-lite"/>
    </source>
</evidence>
<dbReference type="SMART" id="SM00591">
    <property type="entry name" value="RWD"/>
    <property type="match status" value="1"/>
</dbReference>
<keyword evidence="13" id="KW-0175">Coiled coil</keyword>
<evidence type="ECO:0000256" key="5">
    <source>
        <dbReference type="ARBA" id="ARBA00022777"/>
    </source>
</evidence>
<dbReference type="GO" id="GO:0000077">
    <property type="term" value="P:DNA damage checkpoint signaling"/>
    <property type="evidence" value="ECO:0007669"/>
    <property type="project" value="InterPro"/>
</dbReference>
<evidence type="ECO:0000256" key="4">
    <source>
        <dbReference type="ARBA" id="ARBA00022741"/>
    </source>
</evidence>
<dbReference type="FunFam" id="3.10.110.10:FF:000050">
    <property type="entry name" value="eIF-2-alpha kinase GCN2"/>
    <property type="match status" value="1"/>
</dbReference>
<dbReference type="CDD" id="cd23823">
    <property type="entry name" value="RWD_GCN2"/>
    <property type="match status" value="1"/>
</dbReference>
<dbReference type="PIRSF" id="PIRSF000660">
    <property type="entry name" value="Ser/Thr_PK_GCN2"/>
    <property type="match status" value="1"/>
</dbReference>
<evidence type="ECO:0000256" key="12">
    <source>
        <dbReference type="PROSITE-ProRule" id="PRU10141"/>
    </source>
</evidence>
<evidence type="ECO:0000256" key="13">
    <source>
        <dbReference type="SAM" id="Coils"/>
    </source>
</evidence>
<feature type="binding site" evidence="11 12">
    <location>
        <position position="547"/>
    </location>
    <ligand>
        <name>ATP</name>
        <dbReference type="ChEBI" id="CHEBI:30616"/>
    </ligand>
</feature>
<dbReference type="Gene3D" id="3.10.110.10">
    <property type="entry name" value="Ubiquitin Conjugating Enzyme"/>
    <property type="match status" value="1"/>
</dbReference>
<name>A0A7E4USA7_PANRE</name>
<feature type="compositionally biased region" description="Low complexity" evidence="14">
    <location>
        <begin position="658"/>
        <end position="669"/>
    </location>
</feature>
<dbReference type="PROSITE" id="PS50908">
    <property type="entry name" value="RWD"/>
    <property type="match status" value="1"/>
</dbReference>
<sequence>MDRQQQHQDEATVLQSMYGPDVLSVKLENCWKQWQPLDVTIRLRPVAANPEDVYVWVELQFICCNDYPEVAPHMKIINANNLGDHDCSKLLEHLKECASKLLGTAMIYAICLECQGFLEKHNVNPALSIRETMAKQKEVVEYQKKRLRYASEMRDLAEVEEEHERRQQEVETRKHAEEVELKNKIKLLNAGEAGEYVAVTTVWGEERSIIKKTLKPSGPRRQTWHRLCTEWVAFDKTRELLVSEYRFTYTLGRKEGRKPTINFTNFLEKLENFERNMSAKIKGLGELDQFLCPIVFLNLKKTASEGKNFNVSMLVGQVIEPTDRCVAECTLIIHKKEESLIPVLASQAIGGIKWLHDKQLNHGHIDARSVWLTDKGQFKLSDVLFLNDLIAFCDAFEDLTNPNAVPSSPTIVVKEEQHGKGKRGSDMKKLDLFSLGTLLDSLTMSSSSSNLPQNQSEFTKHLQSFIKLCQSTKNVEMIVDHPLLSLPLLPFATFCDSLNSSSDVRTNHLSHSRLTKDFFAFRFLGKGGFGQVLLARHKFDGNDYAVKYIPLEKNPTFVQKVVREANLLSKLNHDHVVRYYAAWLEYDKPKTDSETTSSHDSSKRRALFGESPDDDDDIIFDSQTGGEGDASASFEPVESAEANDDSDSSESGKGFWVKPQQAKSKPASSSHHRHHHSRSQQPRVQTLFSPTMCQSKSGVNSDFNIVFEDEHEPHLEHVPEDDESNETSQITNLPRVLYIQMEFCEGNTLRALIDSQRLLEDPELNWRLFREILSGLQYIHSQGMIHRDLKPVNLFLTAHMSIKIGDFGLATLELTNKADPEYSDAAALQNNTDQTKGIGTGMYIAPEVASTTAFENRAYDSRCDVYSAGIVLFEMFYKPLPLGMERIEVLQKLRNMIEFPTDFGEHIAPMQTEKVKKLVKLMLCLDHTQRPLVRDLLDGDLVPFVMSEQTEFQKQFATSLRNRNSKFHQWCLSELFGLDIPQSVNYLFDHAVAADPMLAEPQRQAVVALISRELRAIFHLHGVSELLTHAFTPSVTAAQKHAFTVIDTSGYKLAAYADLRTSFARYCARNAVRQMRRFAIDNVYTKADLPGVHPVRHHECNVDMIAPVEQATTVTAEMLSLIVEFEKHLPVLNGLKLTLHLGHIGLVRAACSLHNVKESTTQQILNFLHSMASSGSRLTTEQKADKLALSVEMSRTTAYDILRHLEPADSLDQLRGRVTKATRSDKAAEEALAAVNELAAAADALNELKDRLISIVFDSGLVYRPATFSSGLFYLLQVSYPTKTTTKKVVVLAGGRYDNYFASQRHPKDLFVPPQCAFGLNLSIDGLAYIQQFLLGAPSPLCRVLVYANSPVVERDAKEIVRELRLTGHSARIYLDTANSIDQLLDYAKPYGIPFIMRISESEKVVLYEDIAITKSNRKATHGGYYLHAVPRSEAISLVTSQELTNPCNAVAVCISSETIQASTPIDVNQKQTSVFASSNTPTLRNASAVGNVSVHFAMADRPQYSHKKKAESHIIALLSDVVACFNAKTKVTVYATDLPPEIILQVVGAVSRQMTHEKLAAAIASINAGRHKRELDVLHDALKATIGSPHQPSSSPVFLWTRQSESTYKVLL</sequence>
<dbReference type="Gene3D" id="1.10.510.10">
    <property type="entry name" value="Transferase(Phosphotransferase) domain 1"/>
    <property type="match status" value="2"/>
</dbReference>
<evidence type="ECO:0000256" key="3">
    <source>
        <dbReference type="ARBA" id="ARBA00022679"/>
    </source>
</evidence>
<dbReference type="GO" id="GO:0004694">
    <property type="term" value="F:eukaryotic translation initiation factor 2alpha kinase activity"/>
    <property type="evidence" value="ECO:0007669"/>
    <property type="project" value="InterPro"/>
</dbReference>
<reference evidence="17" key="1">
    <citation type="journal article" date="2013" name="Genetics">
        <title>The draft genome and transcriptome of Panagrellus redivivus are shaped by the harsh demands of a free-living lifestyle.</title>
        <authorList>
            <person name="Srinivasan J."/>
            <person name="Dillman A.R."/>
            <person name="Macchietto M.G."/>
            <person name="Heikkinen L."/>
            <person name="Lakso M."/>
            <person name="Fracchia K.M."/>
            <person name="Antoshechkin I."/>
            <person name="Mortazavi A."/>
            <person name="Wong G."/>
            <person name="Sternberg P.W."/>
        </authorList>
    </citation>
    <scope>NUCLEOTIDE SEQUENCE [LARGE SCALE GENOMIC DNA]</scope>
    <source>
        <strain evidence="17">MT8872</strain>
    </source>
</reference>
<dbReference type="Gene3D" id="3.30.930.10">
    <property type="entry name" value="Bira Bifunctional Protein, Domain 2"/>
    <property type="match status" value="1"/>
</dbReference>
<feature type="domain" description="Protein kinase" evidence="15">
    <location>
        <begin position="182"/>
        <end position="514"/>
    </location>
</feature>
<dbReference type="WBParaSite" id="Pan_g12246.t1">
    <property type="protein sequence ID" value="Pan_g12246.t1"/>
    <property type="gene ID" value="Pan_g12246"/>
</dbReference>
<feature type="coiled-coil region" evidence="13">
    <location>
        <begin position="142"/>
        <end position="173"/>
    </location>
</feature>
<dbReference type="InterPro" id="IPR011009">
    <property type="entry name" value="Kinase-like_dom_sf"/>
</dbReference>
<comment type="catalytic activity">
    <reaction evidence="8">
        <text>L-threonyl-[protein] + ATP = O-phospho-L-threonyl-[protein] + ADP + H(+)</text>
        <dbReference type="Rhea" id="RHEA:46608"/>
        <dbReference type="Rhea" id="RHEA-COMP:11060"/>
        <dbReference type="Rhea" id="RHEA-COMP:11605"/>
        <dbReference type="ChEBI" id="CHEBI:15378"/>
        <dbReference type="ChEBI" id="CHEBI:30013"/>
        <dbReference type="ChEBI" id="CHEBI:30616"/>
        <dbReference type="ChEBI" id="CHEBI:61977"/>
        <dbReference type="ChEBI" id="CHEBI:456216"/>
        <dbReference type="EC" id="2.7.11.1"/>
    </reaction>
</comment>
<evidence type="ECO:0000256" key="10">
    <source>
        <dbReference type="PIRSR" id="PIRSR000660-1"/>
    </source>
</evidence>
<dbReference type="SUPFAM" id="SSF55681">
    <property type="entry name" value="Class II aaRS and biotin synthetases"/>
    <property type="match status" value="1"/>
</dbReference>
<accession>A0A7E4USA7</accession>
<dbReference type="InterPro" id="IPR041715">
    <property type="entry name" value="HisRS-like_core"/>
</dbReference>
<comment type="similarity">
    <text evidence="7">Belongs to the protein kinase superfamily. Ser/Thr protein kinase family. GCN2 subfamily.</text>
</comment>
<evidence type="ECO:0000256" key="7">
    <source>
        <dbReference type="ARBA" id="ARBA00037982"/>
    </source>
</evidence>
<evidence type="ECO:0000256" key="9">
    <source>
        <dbReference type="ARBA" id="ARBA00048679"/>
    </source>
</evidence>
<dbReference type="InterPro" id="IPR000719">
    <property type="entry name" value="Prot_kinase_dom"/>
</dbReference>
<evidence type="ECO:0000259" key="15">
    <source>
        <dbReference type="PROSITE" id="PS50011"/>
    </source>
</evidence>
<reference evidence="18" key="2">
    <citation type="submission" date="2020-10" db="UniProtKB">
        <authorList>
            <consortium name="WormBaseParasite"/>
        </authorList>
    </citation>
    <scope>IDENTIFICATION</scope>
</reference>
<dbReference type="GO" id="GO:0005829">
    <property type="term" value="C:cytosol"/>
    <property type="evidence" value="ECO:0007669"/>
    <property type="project" value="TreeGrafter"/>
</dbReference>
<dbReference type="InterPro" id="IPR008271">
    <property type="entry name" value="Ser/Thr_kinase_AS"/>
</dbReference>
<proteinExistence type="inferred from homology"/>
<dbReference type="InterPro" id="IPR006575">
    <property type="entry name" value="RWD_dom"/>
</dbReference>
<comment type="catalytic activity">
    <reaction evidence="9">
        <text>L-seryl-[protein] + ATP = O-phospho-L-seryl-[protein] + ADP + H(+)</text>
        <dbReference type="Rhea" id="RHEA:17989"/>
        <dbReference type="Rhea" id="RHEA-COMP:9863"/>
        <dbReference type="Rhea" id="RHEA-COMP:11604"/>
        <dbReference type="ChEBI" id="CHEBI:15378"/>
        <dbReference type="ChEBI" id="CHEBI:29999"/>
        <dbReference type="ChEBI" id="CHEBI:30616"/>
        <dbReference type="ChEBI" id="CHEBI:83421"/>
        <dbReference type="ChEBI" id="CHEBI:456216"/>
        <dbReference type="EC" id="2.7.11.1"/>
    </reaction>
</comment>
<dbReference type="GO" id="GO:1990625">
    <property type="term" value="P:negative regulation of cytoplasmic translational initiation in response to stress"/>
    <property type="evidence" value="ECO:0007669"/>
    <property type="project" value="TreeGrafter"/>
</dbReference>
<feature type="domain" description="RWD" evidence="16">
    <location>
        <begin position="9"/>
        <end position="121"/>
    </location>
</feature>
<evidence type="ECO:0000313" key="18">
    <source>
        <dbReference type="WBParaSite" id="Pan_g12246.t1"/>
    </source>
</evidence>
<evidence type="ECO:0000256" key="11">
    <source>
        <dbReference type="PIRSR" id="PIRSR000660-2"/>
    </source>
</evidence>
<dbReference type="GO" id="GO:0005634">
    <property type="term" value="C:nucleus"/>
    <property type="evidence" value="ECO:0007669"/>
    <property type="project" value="TreeGrafter"/>
</dbReference>
<evidence type="ECO:0000256" key="2">
    <source>
        <dbReference type="ARBA" id="ARBA00022527"/>
    </source>
</evidence>
<evidence type="ECO:0000259" key="16">
    <source>
        <dbReference type="PROSITE" id="PS50908"/>
    </source>
</evidence>
<keyword evidence="17" id="KW-1185">Reference proteome</keyword>
<organism evidence="17 18">
    <name type="scientific">Panagrellus redivivus</name>
    <name type="common">Microworm</name>
    <dbReference type="NCBI Taxonomy" id="6233"/>
    <lineage>
        <taxon>Eukaryota</taxon>
        <taxon>Metazoa</taxon>
        <taxon>Ecdysozoa</taxon>
        <taxon>Nematoda</taxon>
        <taxon>Chromadorea</taxon>
        <taxon>Rhabditida</taxon>
        <taxon>Tylenchina</taxon>
        <taxon>Panagrolaimomorpha</taxon>
        <taxon>Panagrolaimoidea</taxon>
        <taxon>Panagrolaimidae</taxon>
        <taxon>Panagrellus</taxon>
    </lineage>
</organism>
<dbReference type="PROSITE" id="PS00108">
    <property type="entry name" value="PROTEIN_KINASE_ST"/>
    <property type="match status" value="1"/>
</dbReference>